<evidence type="ECO:0000256" key="1">
    <source>
        <dbReference type="HAMAP-Rule" id="MF_00652"/>
    </source>
</evidence>
<dbReference type="Proteomes" id="UP000823863">
    <property type="component" value="Unassembled WGS sequence"/>
</dbReference>
<evidence type="ECO:0000313" key="2">
    <source>
        <dbReference type="EMBL" id="HJC67621.1"/>
    </source>
</evidence>
<dbReference type="NCBIfam" id="NF002543">
    <property type="entry name" value="PRK02101.1-4"/>
    <property type="match status" value="1"/>
</dbReference>
<dbReference type="PANTHER" id="PTHR30283:SF4">
    <property type="entry name" value="PEROXIDE STRESS RESISTANCE PROTEIN YAAA"/>
    <property type="match status" value="1"/>
</dbReference>
<dbReference type="Pfam" id="PF03883">
    <property type="entry name" value="H2O2_YaaD"/>
    <property type="match status" value="1"/>
</dbReference>
<reference evidence="2" key="1">
    <citation type="journal article" date="2021" name="PeerJ">
        <title>Extensive microbial diversity within the chicken gut microbiome revealed by metagenomics and culture.</title>
        <authorList>
            <person name="Gilroy R."/>
            <person name="Ravi A."/>
            <person name="Getino M."/>
            <person name="Pursley I."/>
            <person name="Horton D.L."/>
            <person name="Alikhan N.F."/>
            <person name="Baker D."/>
            <person name="Gharbi K."/>
            <person name="Hall N."/>
            <person name="Watson M."/>
            <person name="Adriaenssens E.M."/>
            <person name="Foster-Nyarko E."/>
            <person name="Jarju S."/>
            <person name="Secka A."/>
            <person name="Antonio M."/>
            <person name="Oren A."/>
            <person name="Chaudhuri R.R."/>
            <person name="La Ragione R."/>
            <person name="Hildebrand F."/>
            <person name="Pallen M.J."/>
        </authorList>
    </citation>
    <scope>NUCLEOTIDE SEQUENCE</scope>
    <source>
        <strain evidence="2">CHK198-12963</strain>
    </source>
</reference>
<dbReference type="PANTHER" id="PTHR30283">
    <property type="entry name" value="PEROXIDE STRESS RESPONSE PROTEIN YAAA"/>
    <property type="match status" value="1"/>
</dbReference>
<sequence length="257" mass="29500">MKLIISPAKKMVAKEDFIPWQDLPVFLENARVLMDYIRSLSLSQAKALWSCNESLAGLNYRRFQEMDLEHNLTPAILAYEGIQYQYMAPQVFEQPSLDYVQEHLRILSGFYGILKPLDGVTPYRLEMQARPHFSAGGREYRDLYSFWGDSLWKELTADDPVVINLASKEYSRAVEPFLGQGQTMVHVVFGGLAPDSSGVLKIKTKATEAKMARGEMVRFLAETRALHPGDLKNFRRLGYRFSEEMSDDTHYIFLKDL</sequence>
<dbReference type="HAMAP" id="MF_00652">
    <property type="entry name" value="UPF0246"/>
    <property type="match status" value="1"/>
</dbReference>
<dbReference type="GO" id="GO:0005829">
    <property type="term" value="C:cytosol"/>
    <property type="evidence" value="ECO:0007669"/>
    <property type="project" value="TreeGrafter"/>
</dbReference>
<proteinExistence type="inferred from homology"/>
<protein>
    <recommendedName>
        <fullName evidence="1">UPF0246 protein H9931_13065</fullName>
    </recommendedName>
</protein>
<dbReference type="GO" id="GO:0033194">
    <property type="term" value="P:response to hydroperoxide"/>
    <property type="evidence" value="ECO:0007669"/>
    <property type="project" value="TreeGrafter"/>
</dbReference>
<evidence type="ECO:0000313" key="3">
    <source>
        <dbReference type="Proteomes" id="UP000823863"/>
    </source>
</evidence>
<organism evidence="2 3">
    <name type="scientific">Candidatus Enterocloster excrementigallinarum</name>
    <dbReference type="NCBI Taxonomy" id="2838558"/>
    <lineage>
        <taxon>Bacteria</taxon>
        <taxon>Bacillati</taxon>
        <taxon>Bacillota</taxon>
        <taxon>Clostridia</taxon>
        <taxon>Lachnospirales</taxon>
        <taxon>Lachnospiraceae</taxon>
        <taxon>Enterocloster</taxon>
    </lineage>
</organism>
<gene>
    <name evidence="2" type="primary">yaaA</name>
    <name evidence="2" type="ORF">H9931_13065</name>
</gene>
<dbReference type="InterPro" id="IPR005583">
    <property type="entry name" value="YaaA"/>
</dbReference>
<comment type="similarity">
    <text evidence="1">Belongs to the UPF0246 family.</text>
</comment>
<accession>A0A9D2PVP9</accession>
<name>A0A9D2PVP9_9FIRM</name>
<dbReference type="EMBL" id="DWWB01000077">
    <property type="protein sequence ID" value="HJC67621.1"/>
    <property type="molecule type" value="Genomic_DNA"/>
</dbReference>
<reference evidence="2" key="2">
    <citation type="submission" date="2021-04" db="EMBL/GenBank/DDBJ databases">
        <authorList>
            <person name="Gilroy R."/>
        </authorList>
    </citation>
    <scope>NUCLEOTIDE SEQUENCE</scope>
    <source>
        <strain evidence="2">CHK198-12963</strain>
    </source>
</reference>
<comment type="caution">
    <text evidence="2">The sequence shown here is derived from an EMBL/GenBank/DDBJ whole genome shotgun (WGS) entry which is preliminary data.</text>
</comment>
<dbReference type="AlphaFoldDB" id="A0A9D2PVP9"/>